<keyword evidence="1 3" id="KW-0732">Signal</keyword>
<dbReference type="Gene3D" id="3.30.1950.10">
    <property type="entry name" value="wza like domain"/>
    <property type="match status" value="1"/>
</dbReference>
<dbReference type="AlphaFoldDB" id="A0A9D9HSI1"/>
<feature type="signal peptide" evidence="3">
    <location>
        <begin position="1"/>
        <end position="24"/>
    </location>
</feature>
<proteinExistence type="predicted"/>
<dbReference type="PROSITE" id="PS51257">
    <property type="entry name" value="PROKAR_LIPOPROTEIN"/>
    <property type="match status" value="1"/>
</dbReference>
<evidence type="ECO:0000256" key="3">
    <source>
        <dbReference type="SAM" id="SignalP"/>
    </source>
</evidence>
<dbReference type="Pfam" id="PF02563">
    <property type="entry name" value="Poly_export"/>
    <property type="match status" value="1"/>
</dbReference>
<dbReference type="EMBL" id="JADIMG010000019">
    <property type="protein sequence ID" value="MBO8459102.1"/>
    <property type="molecule type" value="Genomic_DNA"/>
</dbReference>
<reference evidence="5" key="1">
    <citation type="submission" date="2020-10" db="EMBL/GenBank/DDBJ databases">
        <authorList>
            <person name="Gilroy R."/>
        </authorList>
    </citation>
    <scope>NUCLEOTIDE SEQUENCE</scope>
    <source>
        <strain evidence="5">G3-3990</strain>
    </source>
</reference>
<evidence type="ECO:0000313" key="6">
    <source>
        <dbReference type="Proteomes" id="UP000823641"/>
    </source>
</evidence>
<dbReference type="InterPro" id="IPR049712">
    <property type="entry name" value="Poly_export"/>
</dbReference>
<dbReference type="InterPro" id="IPR003715">
    <property type="entry name" value="Poly_export_N"/>
</dbReference>
<dbReference type="Gene3D" id="3.10.560.10">
    <property type="entry name" value="Outer membrane lipoprotein wza domain like"/>
    <property type="match status" value="1"/>
</dbReference>
<keyword evidence="2" id="KW-0812">Transmembrane</keyword>
<protein>
    <submittedName>
        <fullName evidence="5">Polysaccharide biosynthesis/export family protein</fullName>
    </submittedName>
</protein>
<sequence length="250" mass="28638">MINRAKYKICMVICMLFVMQSCYNYRNTGLLQTNNKSLPEYEKVEYTPYRLRVNDELIYRLITTDETLAKVIAGNSSSSLTYVNSYRVNDDGTVDLPFLDSIPVQGLTLEEAEMVVQNGYRELIPDAEVKLALSNKTFTVIGDIGSGTYPIYKEKLTIFQALAMSGDLAQSGDRKHVRIIREVDKKPMVLEFDIRPNSIIESKYYYIYPNDVIYVQRSQGSFYKMNTYSAFIGLITSSLSLLITVLYYIK</sequence>
<evidence type="ECO:0000256" key="2">
    <source>
        <dbReference type="SAM" id="Phobius"/>
    </source>
</evidence>
<feature type="transmembrane region" description="Helical" evidence="2">
    <location>
        <begin position="228"/>
        <end position="249"/>
    </location>
</feature>
<dbReference type="GO" id="GO:0015159">
    <property type="term" value="F:polysaccharide transmembrane transporter activity"/>
    <property type="evidence" value="ECO:0007669"/>
    <property type="project" value="InterPro"/>
</dbReference>
<feature type="domain" description="Polysaccharide export protein N-terminal" evidence="4">
    <location>
        <begin position="47"/>
        <end position="132"/>
    </location>
</feature>
<reference evidence="5" key="2">
    <citation type="journal article" date="2021" name="PeerJ">
        <title>Extensive microbial diversity within the chicken gut microbiome revealed by metagenomics and culture.</title>
        <authorList>
            <person name="Gilroy R."/>
            <person name="Ravi A."/>
            <person name="Getino M."/>
            <person name="Pursley I."/>
            <person name="Horton D.L."/>
            <person name="Alikhan N.F."/>
            <person name="Baker D."/>
            <person name="Gharbi K."/>
            <person name="Hall N."/>
            <person name="Watson M."/>
            <person name="Adriaenssens E.M."/>
            <person name="Foster-Nyarko E."/>
            <person name="Jarju S."/>
            <person name="Secka A."/>
            <person name="Antonio M."/>
            <person name="Oren A."/>
            <person name="Chaudhuri R.R."/>
            <person name="La Ragione R."/>
            <person name="Hildebrand F."/>
            <person name="Pallen M.J."/>
        </authorList>
    </citation>
    <scope>NUCLEOTIDE SEQUENCE</scope>
    <source>
        <strain evidence="5">G3-3990</strain>
    </source>
</reference>
<name>A0A9D9HSI1_9BACT</name>
<dbReference type="Proteomes" id="UP000823641">
    <property type="component" value="Unassembled WGS sequence"/>
</dbReference>
<keyword evidence="2" id="KW-1133">Transmembrane helix</keyword>
<keyword evidence="2" id="KW-0472">Membrane</keyword>
<evidence type="ECO:0000256" key="1">
    <source>
        <dbReference type="ARBA" id="ARBA00022729"/>
    </source>
</evidence>
<feature type="chain" id="PRO_5039269840" evidence="3">
    <location>
        <begin position="25"/>
        <end position="250"/>
    </location>
</feature>
<gene>
    <name evidence="5" type="ORF">IAA73_02045</name>
</gene>
<evidence type="ECO:0000259" key="4">
    <source>
        <dbReference type="Pfam" id="PF02563"/>
    </source>
</evidence>
<comment type="caution">
    <text evidence="5">The sequence shown here is derived from an EMBL/GenBank/DDBJ whole genome shotgun (WGS) entry which is preliminary data.</text>
</comment>
<dbReference type="PANTHER" id="PTHR33619">
    <property type="entry name" value="POLYSACCHARIDE EXPORT PROTEIN GFCE-RELATED"/>
    <property type="match status" value="1"/>
</dbReference>
<accession>A0A9D9HSI1</accession>
<organism evidence="5 6">
    <name type="scientific">Candidatus Gallipaludibacter merdavium</name>
    <dbReference type="NCBI Taxonomy" id="2840839"/>
    <lineage>
        <taxon>Bacteria</taxon>
        <taxon>Pseudomonadati</taxon>
        <taxon>Bacteroidota</taxon>
        <taxon>Bacteroidia</taxon>
        <taxon>Bacteroidales</taxon>
        <taxon>Candidatus Gallipaludibacter</taxon>
    </lineage>
</organism>
<evidence type="ECO:0000313" key="5">
    <source>
        <dbReference type="EMBL" id="MBO8459102.1"/>
    </source>
</evidence>
<dbReference type="PANTHER" id="PTHR33619:SF3">
    <property type="entry name" value="POLYSACCHARIDE EXPORT PROTEIN GFCE-RELATED"/>
    <property type="match status" value="1"/>
</dbReference>